<keyword evidence="2" id="KW-1185">Reference proteome</keyword>
<sequence length="15" mass="1573">VERPPPKPPDTAATP</sequence>
<feature type="non-terminal residue" evidence="1">
    <location>
        <position position="1"/>
    </location>
</feature>
<evidence type="ECO:0000313" key="1">
    <source>
        <dbReference type="EMBL" id="MCI24611.1"/>
    </source>
</evidence>
<name>A0A392QJQ6_9FABA</name>
<organism evidence="1 2">
    <name type="scientific">Trifolium medium</name>
    <dbReference type="NCBI Taxonomy" id="97028"/>
    <lineage>
        <taxon>Eukaryota</taxon>
        <taxon>Viridiplantae</taxon>
        <taxon>Streptophyta</taxon>
        <taxon>Embryophyta</taxon>
        <taxon>Tracheophyta</taxon>
        <taxon>Spermatophyta</taxon>
        <taxon>Magnoliopsida</taxon>
        <taxon>eudicotyledons</taxon>
        <taxon>Gunneridae</taxon>
        <taxon>Pentapetalae</taxon>
        <taxon>rosids</taxon>
        <taxon>fabids</taxon>
        <taxon>Fabales</taxon>
        <taxon>Fabaceae</taxon>
        <taxon>Papilionoideae</taxon>
        <taxon>50 kb inversion clade</taxon>
        <taxon>NPAAA clade</taxon>
        <taxon>Hologalegina</taxon>
        <taxon>IRL clade</taxon>
        <taxon>Trifolieae</taxon>
        <taxon>Trifolium</taxon>
    </lineage>
</organism>
<protein>
    <submittedName>
        <fullName evidence="1">Uncharacterized protein</fullName>
    </submittedName>
</protein>
<evidence type="ECO:0000313" key="2">
    <source>
        <dbReference type="Proteomes" id="UP000265520"/>
    </source>
</evidence>
<dbReference type="Proteomes" id="UP000265520">
    <property type="component" value="Unassembled WGS sequence"/>
</dbReference>
<comment type="caution">
    <text evidence="1">The sequence shown here is derived from an EMBL/GenBank/DDBJ whole genome shotgun (WGS) entry which is preliminary data.</text>
</comment>
<reference evidence="1 2" key="1">
    <citation type="journal article" date="2018" name="Front. Plant Sci.">
        <title>Red Clover (Trifolium pratense) and Zigzag Clover (T. medium) - A Picture of Genomic Similarities and Differences.</title>
        <authorList>
            <person name="Dluhosova J."/>
            <person name="Istvanek J."/>
            <person name="Nedelnik J."/>
            <person name="Repkova J."/>
        </authorList>
    </citation>
    <scope>NUCLEOTIDE SEQUENCE [LARGE SCALE GENOMIC DNA]</scope>
    <source>
        <strain evidence="2">cv. 10/8</strain>
        <tissue evidence="1">Leaf</tissue>
    </source>
</reference>
<proteinExistence type="predicted"/>
<accession>A0A392QJQ6</accession>
<dbReference type="EMBL" id="LXQA010142499">
    <property type="protein sequence ID" value="MCI24611.1"/>
    <property type="molecule type" value="Genomic_DNA"/>
</dbReference>